<feature type="transmembrane region" description="Helical" evidence="6">
    <location>
        <begin position="134"/>
        <end position="159"/>
    </location>
</feature>
<protein>
    <submittedName>
        <fullName evidence="8">Arginine N-methyltransferase 3 isoform A</fullName>
    </submittedName>
</protein>
<dbReference type="Gene3D" id="3.40.50.150">
    <property type="entry name" value="Vaccinia Virus protein VP39"/>
    <property type="match status" value="1"/>
</dbReference>
<accession>A0A2P6VRR7</accession>
<dbReference type="AlphaFoldDB" id="A0A2P6VRR7"/>
<feature type="transmembrane region" description="Helical" evidence="6">
    <location>
        <begin position="88"/>
        <end position="114"/>
    </location>
</feature>
<evidence type="ECO:0000256" key="6">
    <source>
        <dbReference type="SAM" id="Phobius"/>
    </source>
</evidence>
<dbReference type="Proteomes" id="UP000239649">
    <property type="component" value="Unassembled WGS sequence"/>
</dbReference>
<comment type="caution">
    <text evidence="8">The sequence shown here is derived from an EMBL/GenBank/DDBJ whole genome shotgun (WGS) entry which is preliminary data.</text>
</comment>
<dbReference type="STRING" id="554055.A0A2P6VRR7"/>
<evidence type="ECO:0000256" key="3">
    <source>
        <dbReference type="ARBA" id="ARBA00022691"/>
    </source>
</evidence>
<feature type="compositionally biased region" description="Low complexity" evidence="5">
    <location>
        <begin position="297"/>
        <end position="306"/>
    </location>
</feature>
<evidence type="ECO:0000256" key="2">
    <source>
        <dbReference type="ARBA" id="ARBA00022679"/>
    </source>
</evidence>
<dbReference type="GO" id="GO:0016274">
    <property type="term" value="F:protein-arginine N-methyltransferase activity"/>
    <property type="evidence" value="ECO:0007669"/>
    <property type="project" value="InterPro"/>
</dbReference>
<dbReference type="Pfam" id="PF06325">
    <property type="entry name" value="PrmA"/>
    <property type="match status" value="1"/>
</dbReference>
<keyword evidence="9" id="KW-1185">Reference proteome</keyword>
<evidence type="ECO:0000313" key="9">
    <source>
        <dbReference type="Proteomes" id="UP000239649"/>
    </source>
</evidence>
<organism evidence="8 9">
    <name type="scientific">Micractinium conductrix</name>
    <dbReference type="NCBI Taxonomy" id="554055"/>
    <lineage>
        <taxon>Eukaryota</taxon>
        <taxon>Viridiplantae</taxon>
        <taxon>Chlorophyta</taxon>
        <taxon>core chlorophytes</taxon>
        <taxon>Trebouxiophyceae</taxon>
        <taxon>Chlorellales</taxon>
        <taxon>Chlorellaceae</taxon>
        <taxon>Chlorella clade</taxon>
        <taxon>Micractinium</taxon>
    </lineage>
</organism>
<dbReference type="GO" id="GO:0042054">
    <property type="term" value="F:histone methyltransferase activity"/>
    <property type="evidence" value="ECO:0007669"/>
    <property type="project" value="TreeGrafter"/>
</dbReference>
<keyword evidence="2 4" id="KW-0808">Transferase</keyword>
<dbReference type="CDD" id="cd02440">
    <property type="entry name" value="AdoMet_MTases"/>
    <property type="match status" value="1"/>
</dbReference>
<evidence type="ECO:0000259" key="7">
    <source>
        <dbReference type="Pfam" id="PF22528"/>
    </source>
</evidence>
<name>A0A2P6VRR7_9CHLO</name>
<evidence type="ECO:0000256" key="5">
    <source>
        <dbReference type="SAM" id="MobiDB-lite"/>
    </source>
</evidence>
<keyword evidence="6" id="KW-0472">Membrane</keyword>
<feature type="transmembrane region" description="Helical" evidence="6">
    <location>
        <begin position="12"/>
        <end position="33"/>
    </location>
</feature>
<feature type="region of interest" description="Disordered" evidence="5">
    <location>
        <begin position="295"/>
        <end position="338"/>
    </location>
</feature>
<dbReference type="EMBL" id="LHPF02000001">
    <property type="protein sequence ID" value="PSC76772.1"/>
    <property type="molecule type" value="Genomic_DNA"/>
</dbReference>
<dbReference type="Gene3D" id="2.70.160.11">
    <property type="entry name" value="Hnrnp arginine n-methyltransferase1"/>
    <property type="match status" value="1"/>
</dbReference>
<evidence type="ECO:0000313" key="8">
    <source>
        <dbReference type="EMBL" id="PSC76772.1"/>
    </source>
</evidence>
<dbReference type="InterPro" id="IPR025799">
    <property type="entry name" value="Arg_MeTrfase"/>
</dbReference>
<dbReference type="PANTHER" id="PTHR11006">
    <property type="entry name" value="PROTEIN ARGININE N-METHYLTRANSFERASE"/>
    <property type="match status" value="1"/>
</dbReference>
<keyword evidence="6" id="KW-0812">Transmembrane</keyword>
<dbReference type="SUPFAM" id="SSF53335">
    <property type="entry name" value="S-adenosyl-L-methionine-dependent methyltransferases"/>
    <property type="match status" value="1"/>
</dbReference>
<feature type="compositionally biased region" description="Low complexity" evidence="5">
    <location>
        <begin position="326"/>
        <end position="338"/>
    </location>
</feature>
<feature type="transmembrane region" description="Helical" evidence="6">
    <location>
        <begin position="53"/>
        <end position="76"/>
    </location>
</feature>
<dbReference type="InterPro" id="IPR029063">
    <property type="entry name" value="SAM-dependent_MTases_sf"/>
</dbReference>
<proteinExistence type="predicted"/>
<dbReference type="Pfam" id="PF22528">
    <property type="entry name" value="PRMT_C"/>
    <property type="match status" value="1"/>
</dbReference>
<gene>
    <name evidence="8" type="primary">g434</name>
    <name evidence="8" type="ORF">C2E20_0434</name>
</gene>
<dbReference type="InterPro" id="IPR055135">
    <property type="entry name" value="PRMT_dom"/>
</dbReference>
<feature type="domain" description="Protein arginine N-methyltransferase" evidence="7">
    <location>
        <begin position="385"/>
        <end position="595"/>
    </location>
</feature>
<keyword evidence="6" id="KW-1133">Transmembrane helix</keyword>
<dbReference type="GO" id="GO:0005634">
    <property type="term" value="C:nucleus"/>
    <property type="evidence" value="ECO:0007669"/>
    <property type="project" value="TreeGrafter"/>
</dbReference>
<keyword evidence="1 4" id="KW-0489">Methyltransferase</keyword>
<reference evidence="8 9" key="1">
    <citation type="journal article" date="2018" name="Plant J.">
        <title>Genome sequences of Chlorella sorokiniana UTEX 1602 and Micractinium conductrix SAG 241.80: implications to maltose excretion by a green alga.</title>
        <authorList>
            <person name="Arriola M.B."/>
            <person name="Velmurugan N."/>
            <person name="Zhang Y."/>
            <person name="Plunkett M.H."/>
            <person name="Hondzo H."/>
            <person name="Barney B.M."/>
        </authorList>
    </citation>
    <scope>NUCLEOTIDE SEQUENCE [LARGE SCALE GENOMIC DNA]</scope>
    <source>
        <strain evidence="8 9">SAG 241.80</strain>
    </source>
</reference>
<evidence type="ECO:0000256" key="1">
    <source>
        <dbReference type="ARBA" id="ARBA00022603"/>
    </source>
</evidence>
<dbReference type="PANTHER" id="PTHR11006:SF89">
    <property type="entry name" value="PROTEIN ARGININE N-METHYLTRANSFERASE 3-RELATED"/>
    <property type="match status" value="1"/>
</dbReference>
<dbReference type="GO" id="GO:0032259">
    <property type="term" value="P:methylation"/>
    <property type="evidence" value="ECO:0007669"/>
    <property type="project" value="UniProtKB-KW"/>
</dbReference>
<evidence type="ECO:0000256" key="4">
    <source>
        <dbReference type="PROSITE-ProRule" id="PRU01015"/>
    </source>
</evidence>
<dbReference type="OrthoDB" id="7848332at2759"/>
<dbReference type="PROSITE" id="PS51678">
    <property type="entry name" value="SAM_MT_PRMT"/>
    <property type="match status" value="1"/>
</dbReference>
<keyword evidence="3 4" id="KW-0949">S-adenosyl-L-methionine</keyword>
<sequence length="616" mass="65612">MLRLGGRAWTWLYYVPTVASAALFCIVSLVTFGNLAQVQFEETAGHPGSQLNGAMASTFVAPIMTIAFIVVSFFVLIKKSWSRSGSGFSLGFVTAWCLLLSQILLLTGVGLTATKHLTGTFEASPKGVWTHSSTNAYVATYVLAFITCVFTLVMGVVLLTNRKSFGGEGQHQGQAPAENATQRVEDAYFNSYSTFGIHRTMLSDKVRTQAYRNALELNPRLLRGARVLDVGCGTGILSMFAARAGAAAVVGIDGSPQIARFARANVAANGLAAGAGGPIAIVASKVEKLAELPLPPQAQGTPQQQQRHNHTARHLQPGGAAQRGEAPAQQQAVSVPAKAPPEQQVDVLVSEWMGYALLFESMLGSVLYARDRWLRPGGAVLPDVARLYVAAGGEGATGLEFWHDVYGFRQACMEDVRDSLASDALRTALLRYVPARHVISEPASLHSFDLATMSADEQDFTAPFRLAANGSGKRECVGVVAVVAGACMRSRGRSGQQAGPQTCHAVVVWFDTLFSERFCAEHQVTLSTSPLSGTQTHWGHTVLLLKQPVLLAPADAAAAAAGGGAQRAAVALAGQLGMERSRQTHRRLNIVLRYAPQYVDGSAGQEEMVRYSISVA</sequence>